<evidence type="ECO:0000313" key="2">
    <source>
        <dbReference type="Proteomes" id="UP001139011"/>
    </source>
</evidence>
<name>A0A9X1XDD5_9BACL</name>
<organism evidence="1 2">
    <name type="scientific">Fictibacillus marinisediminis</name>
    <dbReference type="NCBI Taxonomy" id="2878389"/>
    <lineage>
        <taxon>Bacteria</taxon>
        <taxon>Bacillati</taxon>
        <taxon>Bacillota</taxon>
        <taxon>Bacilli</taxon>
        <taxon>Bacillales</taxon>
        <taxon>Fictibacillaceae</taxon>
        <taxon>Fictibacillus</taxon>
    </lineage>
</organism>
<proteinExistence type="predicted"/>
<comment type="caution">
    <text evidence="1">The sequence shown here is derived from an EMBL/GenBank/DDBJ whole genome shotgun (WGS) entry which is preliminary data.</text>
</comment>
<accession>A0A9X1XDD5</accession>
<dbReference type="EMBL" id="JAIWJX010000002">
    <property type="protein sequence ID" value="MCK6258016.1"/>
    <property type="molecule type" value="Genomic_DNA"/>
</dbReference>
<sequence>MLKRLQNILKNHSETSENHLDPLLQTHYFKANRTKVMDAIEELVRQQSHYRLLGSSKERGELSFEVTAPRKAFAVITATSLRPFKTAVDINVTSESPLPIDFGYSRKVILSINEGLKGKLEFIGTSLLENN</sequence>
<reference evidence="1" key="1">
    <citation type="submission" date="2021-09" db="EMBL/GenBank/DDBJ databases">
        <title>Genome analysis of Fictibacillus sp. KIGAM418 isolated from marine sediment.</title>
        <authorList>
            <person name="Seo M.-J."/>
            <person name="Cho E.-S."/>
            <person name="Hwang C.Y."/>
        </authorList>
    </citation>
    <scope>NUCLEOTIDE SEQUENCE</scope>
    <source>
        <strain evidence="1">KIGAM418</strain>
    </source>
</reference>
<protein>
    <submittedName>
        <fullName evidence="1">Cytosolic protein</fullName>
    </submittedName>
</protein>
<keyword evidence="2" id="KW-1185">Reference proteome</keyword>
<gene>
    <name evidence="1" type="ORF">LCY76_15670</name>
</gene>
<dbReference type="RefSeq" id="WP_248253378.1">
    <property type="nucleotide sequence ID" value="NZ_JAIWJX010000002.1"/>
</dbReference>
<evidence type="ECO:0000313" key="1">
    <source>
        <dbReference type="EMBL" id="MCK6258016.1"/>
    </source>
</evidence>
<dbReference type="Proteomes" id="UP001139011">
    <property type="component" value="Unassembled WGS sequence"/>
</dbReference>
<dbReference type="AlphaFoldDB" id="A0A9X1XDD5"/>